<evidence type="ECO:0000256" key="1">
    <source>
        <dbReference type="RuleBase" id="RU000487"/>
    </source>
</evidence>
<dbReference type="SUPFAM" id="SSF53067">
    <property type="entry name" value="Actin-like ATPase domain"/>
    <property type="match status" value="2"/>
</dbReference>
<dbReference type="FunFam" id="3.30.420.40:FF:000050">
    <property type="entry name" value="Actin, alpha skeletal muscle"/>
    <property type="match status" value="1"/>
</dbReference>
<dbReference type="InterPro" id="IPR004000">
    <property type="entry name" value="Actin"/>
</dbReference>
<dbReference type="VEuPathDB" id="AmoebaDB:NAEGRDRAFT_32634"/>
<reference evidence="2 3" key="1">
    <citation type="journal article" date="2010" name="Cell">
        <title>The genome of Naegleria gruberi illuminates early eukaryotic versatility.</title>
        <authorList>
            <person name="Fritz-Laylin L.K."/>
            <person name="Prochnik S.E."/>
            <person name="Ginger M.L."/>
            <person name="Dacks J.B."/>
            <person name="Carpenter M.L."/>
            <person name="Field M.C."/>
            <person name="Kuo A."/>
            <person name="Paredez A."/>
            <person name="Chapman J."/>
            <person name="Pham J."/>
            <person name="Shu S."/>
            <person name="Neupane R."/>
            <person name="Cipriano M."/>
            <person name="Mancuso J."/>
            <person name="Tu H."/>
            <person name="Salamov A."/>
            <person name="Lindquist E."/>
            <person name="Shapiro H."/>
            <person name="Lucas S."/>
            <person name="Grigoriev I.V."/>
            <person name="Cande W.Z."/>
            <person name="Fulton C."/>
            <person name="Rokhsar D.S."/>
            <person name="Dawson S.C."/>
        </authorList>
    </citation>
    <scope>NUCLEOTIDE SEQUENCE [LARGE SCALE GENOMIC DNA]</scope>
    <source>
        <strain evidence="2 3">NEG-M</strain>
    </source>
</reference>
<dbReference type="PRINTS" id="PR00190">
    <property type="entry name" value="ACTIN"/>
</dbReference>
<comment type="similarity">
    <text evidence="1">Belongs to the actin family.</text>
</comment>
<evidence type="ECO:0000313" key="2">
    <source>
        <dbReference type="EMBL" id="EFC46109.1"/>
    </source>
</evidence>
<dbReference type="KEGG" id="ngr:NAEGRDRAFT_32634"/>
<dbReference type="RefSeq" id="XP_002678853.1">
    <property type="nucleotide sequence ID" value="XM_002678807.1"/>
</dbReference>
<dbReference type="Pfam" id="PF00022">
    <property type="entry name" value="Actin"/>
    <property type="match status" value="1"/>
</dbReference>
<dbReference type="InterPro" id="IPR043129">
    <property type="entry name" value="ATPase_NBD"/>
</dbReference>
<dbReference type="eggNOG" id="KOG0676">
    <property type="taxonomic scope" value="Eukaryota"/>
</dbReference>
<proteinExistence type="inferred from homology"/>
<accession>D2VAP1</accession>
<dbReference type="EMBL" id="GG738860">
    <property type="protein sequence ID" value="EFC46109.1"/>
    <property type="molecule type" value="Genomic_DNA"/>
</dbReference>
<dbReference type="GeneID" id="8859182"/>
<gene>
    <name evidence="2" type="ORF">NAEGRDRAFT_32634</name>
</gene>
<name>D2VAP1_NAEGR</name>
<keyword evidence="3" id="KW-1185">Reference proteome</keyword>
<protein>
    <recommendedName>
        <fullName evidence="4">Actin</fullName>
    </recommendedName>
</protein>
<dbReference type="OrthoDB" id="10252084at2759"/>
<evidence type="ECO:0000313" key="3">
    <source>
        <dbReference type="Proteomes" id="UP000006671"/>
    </source>
</evidence>
<dbReference type="STRING" id="5762.D2VAP1"/>
<sequence length="387" mass="44313">MTAIIIDNGSSLIKSGFSSDEKPSIVISSMVGKQKIKPEMFGAESREFYMGNQISHENQCFLNLAPCIRNGVGQNWDYLERVWSYLMMDELRINPSEHPVLMIEQALSPKFNSEQMMRIMFETFHVPKFYVKNSGGLILYSCGSYTGVAVDVGHQVTTVTPIYNGYTFYNAVQRVHLGGDDVTKQLQKVLMSEKGFYSESSSDLEHLRVMKEQCCFVADNYKELMEGVLRPRDFTIDKNEFSMNYTLPDGNQIVVDMERFIAPEILFQPNKIGRECDGIDKLIHKAILACDQDARENLFSNIIISGGTSQFFGFKERIEDELKALTKDSFNIGIKTCDTEYRYNCPFIGGSILTSLSSFDSVWITQDEYDECGIYSLTRRKYEQYYY</sequence>
<dbReference type="InParanoid" id="D2VAP1"/>
<evidence type="ECO:0008006" key="4">
    <source>
        <dbReference type="Google" id="ProtNLM"/>
    </source>
</evidence>
<dbReference type="Proteomes" id="UP000006671">
    <property type="component" value="Unassembled WGS sequence"/>
</dbReference>
<dbReference type="SMART" id="SM00268">
    <property type="entry name" value="ACTIN"/>
    <property type="match status" value="1"/>
</dbReference>
<dbReference type="Gene3D" id="3.90.640.10">
    <property type="entry name" value="Actin, Chain A, domain 4"/>
    <property type="match status" value="1"/>
</dbReference>
<dbReference type="AlphaFoldDB" id="D2VAP1"/>
<organism evidence="3">
    <name type="scientific">Naegleria gruberi</name>
    <name type="common">Amoeba</name>
    <dbReference type="NCBI Taxonomy" id="5762"/>
    <lineage>
        <taxon>Eukaryota</taxon>
        <taxon>Discoba</taxon>
        <taxon>Heterolobosea</taxon>
        <taxon>Tetramitia</taxon>
        <taxon>Eutetramitia</taxon>
        <taxon>Vahlkampfiidae</taxon>
        <taxon>Naegleria</taxon>
    </lineage>
</organism>
<dbReference type="PANTHER" id="PTHR11937">
    <property type="entry name" value="ACTIN"/>
    <property type="match status" value="1"/>
</dbReference>
<dbReference type="OMA" id="IGRECEG"/>
<dbReference type="Gene3D" id="3.30.420.40">
    <property type="match status" value="2"/>
</dbReference>